<evidence type="ECO:0000256" key="3">
    <source>
        <dbReference type="ARBA" id="ARBA00022679"/>
    </source>
</evidence>
<gene>
    <name evidence="9" type="ORF">LX80_02756</name>
</gene>
<feature type="domain" description="Glycosyltransferase 2-like" evidence="8">
    <location>
        <begin position="6"/>
        <end position="167"/>
    </location>
</feature>
<feature type="transmembrane region" description="Helical" evidence="7">
    <location>
        <begin position="263"/>
        <end position="288"/>
    </location>
</feature>
<dbReference type="EMBL" id="QKZV01000013">
    <property type="protein sequence ID" value="PZX59509.1"/>
    <property type="molecule type" value="Genomic_DNA"/>
</dbReference>
<sequence>MNMLISVVIPVFNEEWNIPIISNSIASLFNAIPYDYEILFVNDGSTDNSLQALKTVASENKHIKYISFSRNFGKDNALLAGFDFAKGDAVITMDADMQHPPELIPKLIDLWQQGNAVVYTYREDKNEHAAKMNQLSSTFFYRLINHLSDVELEDGIADYRLLDKKVVAILNNLHEDRPFFRGLVKWVGFQQTGIPYKPHARATGETKYDHKALVRLALQGLTSFSVKPLNIAIYLGFSFSALSVCYLPYVLYSLLYGKAISGWASTIVTIVFFGGLQLMILGIMGIYLGKLFMQSKQRPKYIIDETNIQ</sequence>
<evidence type="ECO:0000259" key="8">
    <source>
        <dbReference type="Pfam" id="PF00535"/>
    </source>
</evidence>
<keyword evidence="10" id="KW-1185">Reference proteome</keyword>
<comment type="caution">
    <text evidence="9">The sequence shown here is derived from an EMBL/GenBank/DDBJ whole genome shotgun (WGS) entry which is preliminary data.</text>
</comment>
<evidence type="ECO:0000256" key="7">
    <source>
        <dbReference type="SAM" id="Phobius"/>
    </source>
</evidence>
<dbReference type="GO" id="GO:0005886">
    <property type="term" value="C:plasma membrane"/>
    <property type="evidence" value="ECO:0007669"/>
    <property type="project" value="TreeGrafter"/>
</dbReference>
<dbReference type="Pfam" id="PF00535">
    <property type="entry name" value="Glycos_transf_2"/>
    <property type="match status" value="1"/>
</dbReference>
<dbReference type="Proteomes" id="UP000249720">
    <property type="component" value="Unassembled WGS sequence"/>
</dbReference>
<keyword evidence="6 7" id="KW-0472">Membrane</keyword>
<dbReference type="Gene3D" id="3.90.550.10">
    <property type="entry name" value="Spore Coat Polysaccharide Biosynthesis Protein SpsA, Chain A"/>
    <property type="match status" value="1"/>
</dbReference>
<dbReference type="AlphaFoldDB" id="A0A2W7RY32"/>
<dbReference type="InterPro" id="IPR001173">
    <property type="entry name" value="Glyco_trans_2-like"/>
</dbReference>
<evidence type="ECO:0000256" key="4">
    <source>
        <dbReference type="ARBA" id="ARBA00022692"/>
    </source>
</evidence>
<dbReference type="PANTHER" id="PTHR48090">
    <property type="entry name" value="UNDECAPRENYL-PHOSPHATE 4-DEOXY-4-FORMAMIDO-L-ARABINOSE TRANSFERASE-RELATED"/>
    <property type="match status" value="1"/>
</dbReference>
<organism evidence="9 10">
    <name type="scientific">Hydrotalea sandarakina</name>
    <dbReference type="NCBI Taxonomy" id="1004304"/>
    <lineage>
        <taxon>Bacteria</taxon>
        <taxon>Pseudomonadati</taxon>
        <taxon>Bacteroidota</taxon>
        <taxon>Chitinophagia</taxon>
        <taxon>Chitinophagales</taxon>
        <taxon>Chitinophagaceae</taxon>
        <taxon>Hydrotalea</taxon>
    </lineage>
</organism>
<dbReference type="SUPFAM" id="SSF53448">
    <property type="entry name" value="Nucleotide-diphospho-sugar transferases"/>
    <property type="match status" value="1"/>
</dbReference>
<dbReference type="InterPro" id="IPR050256">
    <property type="entry name" value="Glycosyltransferase_2"/>
</dbReference>
<evidence type="ECO:0000313" key="10">
    <source>
        <dbReference type="Proteomes" id="UP000249720"/>
    </source>
</evidence>
<name>A0A2W7RY32_9BACT</name>
<evidence type="ECO:0000256" key="2">
    <source>
        <dbReference type="ARBA" id="ARBA00022676"/>
    </source>
</evidence>
<reference evidence="9 10" key="1">
    <citation type="submission" date="2018-06" db="EMBL/GenBank/DDBJ databases">
        <title>Genomic Encyclopedia of Archaeal and Bacterial Type Strains, Phase II (KMG-II): from individual species to whole genera.</title>
        <authorList>
            <person name="Goeker M."/>
        </authorList>
    </citation>
    <scope>NUCLEOTIDE SEQUENCE [LARGE SCALE GENOMIC DNA]</scope>
    <source>
        <strain evidence="9 10">DSM 23241</strain>
    </source>
</reference>
<evidence type="ECO:0000256" key="1">
    <source>
        <dbReference type="ARBA" id="ARBA00004141"/>
    </source>
</evidence>
<comment type="subcellular location">
    <subcellularLocation>
        <location evidence="1">Membrane</location>
        <topology evidence="1">Multi-pass membrane protein</topology>
    </subcellularLocation>
</comment>
<evidence type="ECO:0000313" key="9">
    <source>
        <dbReference type="EMBL" id="PZX59509.1"/>
    </source>
</evidence>
<dbReference type="GO" id="GO:0016757">
    <property type="term" value="F:glycosyltransferase activity"/>
    <property type="evidence" value="ECO:0007669"/>
    <property type="project" value="UniProtKB-KW"/>
</dbReference>
<dbReference type="InterPro" id="IPR029044">
    <property type="entry name" value="Nucleotide-diphossugar_trans"/>
</dbReference>
<dbReference type="PANTHER" id="PTHR48090:SF1">
    <property type="entry name" value="PROPHAGE BACTOPRENOL GLUCOSYL TRANSFERASE HOMOLOG"/>
    <property type="match status" value="1"/>
</dbReference>
<keyword evidence="2 9" id="KW-0328">Glycosyltransferase</keyword>
<keyword evidence="5 7" id="KW-1133">Transmembrane helix</keyword>
<keyword evidence="4 7" id="KW-0812">Transmembrane</keyword>
<proteinExistence type="predicted"/>
<protein>
    <submittedName>
        <fullName evidence="9">Dolichol-phosphate mannosyltransferase</fullName>
    </submittedName>
</protein>
<evidence type="ECO:0000256" key="6">
    <source>
        <dbReference type="ARBA" id="ARBA00023136"/>
    </source>
</evidence>
<evidence type="ECO:0000256" key="5">
    <source>
        <dbReference type="ARBA" id="ARBA00022989"/>
    </source>
</evidence>
<dbReference type="CDD" id="cd04187">
    <property type="entry name" value="DPM1_like_bac"/>
    <property type="match status" value="1"/>
</dbReference>
<accession>A0A2W7RY32</accession>
<dbReference type="OrthoDB" id="9807778at2"/>
<keyword evidence="3 9" id="KW-0808">Transferase</keyword>
<feature type="transmembrane region" description="Helical" evidence="7">
    <location>
        <begin position="231"/>
        <end position="251"/>
    </location>
</feature>